<protein>
    <submittedName>
        <fullName evidence="1">Uncharacterized protein</fullName>
    </submittedName>
</protein>
<sequence>MRSQKDDNFDCELAFLCLQENKEMGPAMDEILEESRELKVENPS</sequence>
<comment type="caution">
    <text evidence="1">The sequence shown here is derived from an EMBL/GenBank/DDBJ whole genome shotgun (WGS) entry which is preliminary data.</text>
</comment>
<keyword evidence="2" id="KW-1185">Reference proteome</keyword>
<dbReference type="Proteomes" id="UP001164250">
    <property type="component" value="Chromosome 6"/>
</dbReference>
<organism evidence="1 2">
    <name type="scientific">Pistacia atlantica</name>
    <dbReference type="NCBI Taxonomy" id="434234"/>
    <lineage>
        <taxon>Eukaryota</taxon>
        <taxon>Viridiplantae</taxon>
        <taxon>Streptophyta</taxon>
        <taxon>Embryophyta</taxon>
        <taxon>Tracheophyta</taxon>
        <taxon>Spermatophyta</taxon>
        <taxon>Magnoliopsida</taxon>
        <taxon>eudicotyledons</taxon>
        <taxon>Gunneridae</taxon>
        <taxon>Pentapetalae</taxon>
        <taxon>rosids</taxon>
        <taxon>malvids</taxon>
        <taxon>Sapindales</taxon>
        <taxon>Anacardiaceae</taxon>
        <taxon>Pistacia</taxon>
    </lineage>
</organism>
<dbReference type="EMBL" id="CM047902">
    <property type="protein sequence ID" value="KAJ0095344.1"/>
    <property type="molecule type" value="Genomic_DNA"/>
</dbReference>
<accession>A0ACC1B8Z7</accession>
<reference evidence="2" key="1">
    <citation type="journal article" date="2023" name="G3 (Bethesda)">
        <title>Genome assembly and association tests identify interacting loci associated with vigor, precocity, and sex in interspecific pistachio rootstocks.</title>
        <authorList>
            <person name="Palmer W."/>
            <person name="Jacygrad E."/>
            <person name="Sagayaradj S."/>
            <person name="Cavanaugh K."/>
            <person name="Han R."/>
            <person name="Bertier L."/>
            <person name="Beede B."/>
            <person name="Kafkas S."/>
            <person name="Golino D."/>
            <person name="Preece J."/>
            <person name="Michelmore R."/>
        </authorList>
    </citation>
    <scope>NUCLEOTIDE SEQUENCE [LARGE SCALE GENOMIC DNA]</scope>
</reference>
<gene>
    <name evidence="1" type="ORF">Patl1_15148</name>
</gene>
<proteinExistence type="predicted"/>
<evidence type="ECO:0000313" key="2">
    <source>
        <dbReference type="Proteomes" id="UP001164250"/>
    </source>
</evidence>
<name>A0ACC1B8Z7_9ROSI</name>
<evidence type="ECO:0000313" key="1">
    <source>
        <dbReference type="EMBL" id="KAJ0095344.1"/>
    </source>
</evidence>